<organism evidence="4 5">
    <name type="scientific">Gluconobacter morbifer G707</name>
    <dbReference type="NCBI Taxonomy" id="1088869"/>
    <lineage>
        <taxon>Bacteria</taxon>
        <taxon>Pseudomonadati</taxon>
        <taxon>Pseudomonadota</taxon>
        <taxon>Alphaproteobacteria</taxon>
        <taxon>Acetobacterales</taxon>
        <taxon>Acetobacteraceae</taxon>
        <taxon>Gluconobacter</taxon>
    </lineage>
</organism>
<dbReference type="EMBL" id="AGQV01000002">
    <property type="protein sequence ID" value="EHH68350.1"/>
    <property type="molecule type" value="Genomic_DNA"/>
</dbReference>
<dbReference type="eggNOG" id="COG0702">
    <property type="taxonomic scope" value="Bacteria"/>
</dbReference>
<dbReference type="InterPro" id="IPR051164">
    <property type="entry name" value="NmrA-like_oxidored"/>
</dbReference>
<dbReference type="InterPro" id="IPR036291">
    <property type="entry name" value="NAD(P)-bd_dom_sf"/>
</dbReference>
<dbReference type="InterPro" id="IPR008030">
    <property type="entry name" value="NmrA-like"/>
</dbReference>
<dbReference type="Gene3D" id="3.90.25.10">
    <property type="entry name" value="UDP-galactose 4-epimerase, domain 1"/>
    <property type="match status" value="1"/>
</dbReference>
<dbReference type="CDD" id="cd05251">
    <property type="entry name" value="NmrA_like_SDR_a"/>
    <property type="match status" value="1"/>
</dbReference>
<keyword evidence="2" id="KW-0521">NADP</keyword>
<dbReference type="PATRIC" id="fig|1088869.3.peg.1120"/>
<dbReference type="Pfam" id="PF05368">
    <property type="entry name" value="NmrA"/>
    <property type="match status" value="1"/>
</dbReference>
<evidence type="ECO:0000259" key="3">
    <source>
        <dbReference type="Pfam" id="PF05368"/>
    </source>
</evidence>
<dbReference type="OrthoDB" id="9794300at2"/>
<dbReference type="AlphaFoldDB" id="G6XHX6"/>
<dbReference type="Proteomes" id="UP000004949">
    <property type="component" value="Unassembled WGS sequence"/>
</dbReference>
<evidence type="ECO:0000256" key="2">
    <source>
        <dbReference type="ARBA" id="ARBA00022857"/>
    </source>
</evidence>
<dbReference type="SUPFAM" id="SSF51735">
    <property type="entry name" value="NAD(P)-binding Rossmann-fold domains"/>
    <property type="match status" value="1"/>
</dbReference>
<comment type="caution">
    <text evidence="4">The sequence shown here is derived from an EMBL/GenBank/DDBJ whole genome shotgun (WGS) entry which is preliminary data.</text>
</comment>
<proteinExistence type="inferred from homology"/>
<sequence>MPDPIILITGATGNQGGATITELLARPARWRIRALVRNPGAPKAAALAARGVELVQGNLDDERSLRAALTDVYGVLSVQSPMKIGPEGEERQGRLLATLAAECGVSHIVQCSAGGVDRDSGVPHFESKHAIEQQIRTLGLPSTMLRPAAFMENFATFIFRTTMLSMMKTCLAPGQPMQLVSVRDVGWFAAEAFEHPEQFIGRAIEIAGDAVTAQQAAGTLRRTGLRPAVMFTIPQGLLNRLPDDFRLMFEWIAREGFCADVPALRHEHRGLLTLSDWATNQTAKV</sequence>
<evidence type="ECO:0000313" key="4">
    <source>
        <dbReference type="EMBL" id="EHH68350.1"/>
    </source>
</evidence>
<dbReference type="PANTHER" id="PTHR42748">
    <property type="entry name" value="NITROGEN METABOLITE REPRESSION PROTEIN NMRA FAMILY MEMBER"/>
    <property type="match status" value="1"/>
</dbReference>
<dbReference type="Gene3D" id="3.40.50.720">
    <property type="entry name" value="NAD(P)-binding Rossmann-like Domain"/>
    <property type="match status" value="1"/>
</dbReference>
<comment type="similarity">
    <text evidence="1">Belongs to the NmrA-type oxidoreductase family.</text>
</comment>
<evidence type="ECO:0000256" key="1">
    <source>
        <dbReference type="ARBA" id="ARBA00006328"/>
    </source>
</evidence>
<dbReference type="PANTHER" id="PTHR42748:SF7">
    <property type="entry name" value="NMRA LIKE REDOX SENSOR 1-RELATED"/>
    <property type="match status" value="1"/>
</dbReference>
<reference evidence="4 5" key="1">
    <citation type="submission" date="2011-10" db="EMBL/GenBank/DDBJ databases">
        <title>Genome sequence of Gluconobacter morbifer G707, isolated from Drosophila gut.</title>
        <authorList>
            <person name="Lee W.-J."/>
            <person name="Kim E.-K."/>
        </authorList>
    </citation>
    <scope>NUCLEOTIDE SEQUENCE [LARGE SCALE GENOMIC DNA]</scope>
    <source>
        <strain evidence="4 5">G707</strain>
    </source>
</reference>
<gene>
    <name evidence="4" type="ORF">GMO_11200</name>
</gene>
<dbReference type="RefSeq" id="WP_008851269.1">
    <property type="nucleotide sequence ID" value="NZ_AGQV01000002.1"/>
</dbReference>
<evidence type="ECO:0000313" key="5">
    <source>
        <dbReference type="Proteomes" id="UP000004949"/>
    </source>
</evidence>
<feature type="domain" description="NmrA-like" evidence="3">
    <location>
        <begin position="5"/>
        <end position="249"/>
    </location>
</feature>
<dbReference type="STRING" id="1088869.GMO_11200"/>
<accession>G6XHX6</accession>
<protein>
    <recommendedName>
        <fullName evidence="3">NmrA-like domain-containing protein</fullName>
    </recommendedName>
</protein>
<name>G6XHX6_9PROT</name>
<keyword evidence="5" id="KW-1185">Reference proteome</keyword>